<evidence type="ECO:0000259" key="5">
    <source>
        <dbReference type="PROSITE" id="PS50048"/>
    </source>
</evidence>
<dbReference type="EMBL" id="KQ085888">
    <property type="protein sequence ID" value="KLO19150.1"/>
    <property type="molecule type" value="Genomic_DNA"/>
</dbReference>
<feature type="region of interest" description="Disordered" evidence="4">
    <location>
        <begin position="124"/>
        <end position="143"/>
    </location>
</feature>
<evidence type="ECO:0000256" key="2">
    <source>
        <dbReference type="ARBA" id="ARBA00022723"/>
    </source>
</evidence>
<dbReference type="AlphaFoldDB" id="A0A0H2S4H1"/>
<evidence type="ECO:0000313" key="7">
    <source>
        <dbReference type="Proteomes" id="UP000053477"/>
    </source>
</evidence>
<dbReference type="Gene3D" id="4.10.240.10">
    <property type="entry name" value="Zn(2)-C6 fungal-type DNA-binding domain"/>
    <property type="match status" value="1"/>
</dbReference>
<sequence>MSNQKAKSHVDVARQLEFERKRARGEISCAECRRLKLKCDKKIPCSSCKRRGCPTICPNGTLSAGQGTRFVLADTKALHMKLEEMSERIRQLEDGLQLAHSAQSSQTHPLLSENLLSVKNGVLQQSRHQSPDESMNHSEQGPESDILETFGTLRIGDDGATRFLGATAASEVMRLCGLINSRREEGESVQLHDLLVYTGNAWPFAHIFSNKDEVMELILGQLPTWERASSLCEAYLQNVCRHCGMVTRAQLVEDLLPRIYRRNPEAVKNPMSAHDVALVLVIFALGSAGDLTQPANNNECELFKQLAKVALGLQSVFSFVSLSTVMAVALLANVDLASARKFTLEEAWKVFSFALVLGKSVHRDPSRWNLGKEVTNMRRYVFWELYNVDNWQSLASGRQPIFSSGTSDVEYPLDTGVMQCQDGRMIPSFSRTRYRLTKEILAPVAERLSCCAIPLRYIDILDLDRKIREFDDFGILERYKGPDLTGQEVLEKLQIESCRDVVLVYLHRNFFAKAILDNPIDPLKHKFAPSFLAAYRSASTILKRYNEAFKKMGELTARFWPSFAHVLASGVLVGAIPAHCPKYALAHHAYKELDLGIEAFRTVPHHPVSKHGLVSPADYCHHHTLTMVHDVNAAHLVQIERKRISCTVRK</sequence>
<dbReference type="CDD" id="cd00067">
    <property type="entry name" value="GAL4"/>
    <property type="match status" value="1"/>
</dbReference>
<dbReference type="PROSITE" id="PS00463">
    <property type="entry name" value="ZN2_CY6_FUNGAL_1"/>
    <property type="match status" value="1"/>
</dbReference>
<dbReference type="SUPFAM" id="SSF57701">
    <property type="entry name" value="Zn2/Cys6 DNA-binding domain"/>
    <property type="match status" value="1"/>
</dbReference>
<dbReference type="OrthoDB" id="424974at2759"/>
<keyword evidence="2" id="KW-0479">Metal-binding</keyword>
<dbReference type="PANTHER" id="PTHR31001:SF56">
    <property type="entry name" value="ZN(2)-C6 FUNGAL-TYPE DOMAIN-CONTAINING PROTEIN"/>
    <property type="match status" value="1"/>
</dbReference>
<dbReference type="PANTHER" id="PTHR31001">
    <property type="entry name" value="UNCHARACTERIZED TRANSCRIPTIONAL REGULATORY PROTEIN"/>
    <property type="match status" value="1"/>
</dbReference>
<dbReference type="GO" id="GO:0003677">
    <property type="term" value="F:DNA binding"/>
    <property type="evidence" value="ECO:0007669"/>
    <property type="project" value="InterPro"/>
</dbReference>
<dbReference type="Pfam" id="PF04082">
    <property type="entry name" value="Fungal_trans"/>
    <property type="match status" value="1"/>
</dbReference>
<evidence type="ECO:0000313" key="6">
    <source>
        <dbReference type="EMBL" id="KLO19150.1"/>
    </source>
</evidence>
<gene>
    <name evidence="6" type="ORF">SCHPADRAFT_818634</name>
</gene>
<dbReference type="InterPro" id="IPR001138">
    <property type="entry name" value="Zn2Cys6_DnaBD"/>
</dbReference>
<dbReference type="SMART" id="SM00066">
    <property type="entry name" value="GAL4"/>
    <property type="match status" value="1"/>
</dbReference>
<dbReference type="GO" id="GO:0005634">
    <property type="term" value="C:nucleus"/>
    <property type="evidence" value="ECO:0007669"/>
    <property type="project" value="UniProtKB-SubCell"/>
</dbReference>
<evidence type="ECO:0000256" key="4">
    <source>
        <dbReference type="SAM" id="MobiDB-lite"/>
    </source>
</evidence>
<dbReference type="InterPro" id="IPR007219">
    <property type="entry name" value="XnlR_reg_dom"/>
</dbReference>
<feature type="domain" description="Zn(2)-C6 fungal-type" evidence="5">
    <location>
        <begin position="28"/>
        <end position="57"/>
    </location>
</feature>
<organism evidence="6 7">
    <name type="scientific">Schizopora paradoxa</name>
    <dbReference type="NCBI Taxonomy" id="27342"/>
    <lineage>
        <taxon>Eukaryota</taxon>
        <taxon>Fungi</taxon>
        <taxon>Dikarya</taxon>
        <taxon>Basidiomycota</taxon>
        <taxon>Agaricomycotina</taxon>
        <taxon>Agaricomycetes</taxon>
        <taxon>Hymenochaetales</taxon>
        <taxon>Schizoporaceae</taxon>
        <taxon>Schizopora</taxon>
    </lineage>
</organism>
<accession>A0A0H2S4H1</accession>
<dbReference type="Pfam" id="PF00172">
    <property type="entry name" value="Zn_clus"/>
    <property type="match status" value="1"/>
</dbReference>
<dbReference type="STRING" id="27342.A0A0H2S4H1"/>
<evidence type="ECO:0000256" key="1">
    <source>
        <dbReference type="ARBA" id="ARBA00004123"/>
    </source>
</evidence>
<dbReference type="Proteomes" id="UP000053477">
    <property type="component" value="Unassembled WGS sequence"/>
</dbReference>
<dbReference type="GO" id="GO:0006351">
    <property type="term" value="P:DNA-templated transcription"/>
    <property type="evidence" value="ECO:0007669"/>
    <property type="project" value="InterPro"/>
</dbReference>
<evidence type="ECO:0000256" key="3">
    <source>
        <dbReference type="ARBA" id="ARBA00023242"/>
    </source>
</evidence>
<keyword evidence="7" id="KW-1185">Reference proteome</keyword>
<protein>
    <recommendedName>
        <fullName evidence="5">Zn(2)-C6 fungal-type domain-containing protein</fullName>
    </recommendedName>
</protein>
<dbReference type="GO" id="GO:0008270">
    <property type="term" value="F:zinc ion binding"/>
    <property type="evidence" value="ECO:0007669"/>
    <property type="project" value="InterPro"/>
</dbReference>
<proteinExistence type="predicted"/>
<keyword evidence="3" id="KW-0539">Nucleus</keyword>
<dbReference type="CDD" id="cd12148">
    <property type="entry name" value="fungal_TF_MHR"/>
    <property type="match status" value="1"/>
</dbReference>
<dbReference type="PROSITE" id="PS50048">
    <property type="entry name" value="ZN2_CY6_FUNGAL_2"/>
    <property type="match status" value="1"/>
</dbReference>
<dbReference type="GO" id="GO:0000981">
    <property type="term" value="F:DNA-binding transcription factor activity, RNA polymerase II-specific"/>
    <property type="evidence" value="ECO:0007669"/>
    <property type="project" value="InterPro"/>
</dbReference>
<comment type="subcellular location">
    <subcellularLocation>
        <location evidence="1">Nucleus</location>
    </subcellularLocation>
</comment>
<reference evidence="6 7" key="1">
    <citation type="submission" date="2015-04" db="EMBL/GenBank/DDBJ databases">
        <title>Complete genome sequence of Schizopora paradoxa KUC8140, a cosmopolitan wood degrader in East Asia.</title>
        <authorList>
            <consortium name="DOE Joint Genome Institute"/>
            <person name="Min B."/>
            <person name="Park H."/>
            <person name="Jang Y."/>
            <person name="Kim J.-J."/>
            <person name="Kim K.H."/>
            <person name="Pangilinan J."/>
            <person name="Lipzen A."/>
            <person name="Riley R."/>
            <person name="Grigoriev I.V."/>
            <person name="Spatafora J.W."/>
            <person name="Choi I.-G."/>
        </authorList>
    </citation>
    <scope>NUCLEOTIDE SEQUENCE [LARGE SCALE GENOMIC DNA]</scope>
    <source>
        <strain evidence="6 7">KUC8140</strain>
    </source>
</reference>
<dbReference type="InterPro" id="IPR036864">
    <property type="entry name" value="Zn2-C6_fun-type_DNA-bd_sf"/>
</dbReference>
<dbReference type="InParanoid" id="A0A0H2S4H1"/>
<name>A0A0H2S4H1_9AGAM</name>
<dbReference type="InterPro" id="IPR050613">
    <property type="entry name" value="Sec_Metabolite_Reg"/>
</dbReference>